<evidence type="ECO:0000256" key="1">
    <source>
        <dbReference type="SAM" id="MobiDB-lite"/>
    </source>
</evidence>
<evidence type="ECO:0000313" key="4">
    <source>
        <dbReference type="EMBL" id="TCJ03358.1"/>
    </source>
</evidence>
<dbReference type="AlphaFoldDB" id="A0A4R1B0U9"/>
<dbReference type="EMBL" id="SJTH01000018">
    <property type="protein sequence ID" value="TCJ03358.1"/>
    <property type="molecule type" value="Genomic_DNA"/>
</dbReference>
<proteinExistence type="predicted"/>
<keyword evidence="2" id="KW-0812">Transmembrane</keyword>
<reference evidence="4 5" key="1">
    <citation type="submission" date="2019-03" db="EMBL/GenBank/DDBJ databases">
        <authorList>
            <person name="Jensen L."/>
            <person name="Storgaard J."/>
            <person name="Sulaj E."/>
            <person name="Schramm A."/>
            <person name="Marshall I.P.G."/>
        </authorList>
    </citation>
    <scope>NUCLEOTIDE SEQUENCE [LARGE SCALE GENOMIC DNA]</scope>
    <source>
        <strain evidence="4 5">2017H2G3</strain>
    </source>
</reference>
<accession>A0A4R1B0U9</accession>
<sequence length="374" mass="41902">MKKVVYVINFIMLMMFLVACSNSVNDENLEQVKISVERTGGLLTGIGKVKVYIDDKEVMKVKNNQTETLEMSMSTGIHTIQTKGQGDKSDVVEFEVVAGANNIFHFNTEISNLYGVKLKLLKQDNGKQEVQEDSQNEVEDKEVSINGITKDEAISLSKRLPSYSDLVENGDTFAEPRIHDDVWAIDISRPNGLAEGAIIIDKNRTVSFMYPNGDVDEVTPYGESEEDNTQHQGEAGTSTHGDNRQNDLDEVPVQGANNTAESARDQIGYLLMYYLQTYTDGDTASLGNYVYPSSAFYSEQQTYMESLNSRGIVLDLIDYELISIEQIADKKYEVNADEYYTIDNPEKGFSDTKQTSKYTVELIDGEFYITAVEL</sequence>
<evidence type="ECO:0000259" key="3">
    <source>
        <dbReference type="Pfam" id="PF22819"/>
    </source>
</evidence>
<dbReference type="RefSeq" id="WP_131237525.1">
    <property type="nucleotide sequence ID" value="NZ_SJTH01000018.1"/>
</dbReference>
<dbReference type="OrthoDB" id="2943910at2"/>
<protein>
    <recommendedName>
        <fullName evidence="3">TcaA protein NTF2-like domain-containing protein</fullName>
    </recommendedName>
</protein>
<dbReference type="Proteomes" id="UP000293846">
    <property type="component" value="Unassembled WGS sequence"/>
</dbReference>
<name>A0A4R1B0U9_9BACI</name>
<feature type="domain" description="TcaA protein NTF2-like" evidence="3">
    <location>
        <begin position="282"/>
        <end position="371"/>
    </location>
</feature>
<keyword evidence="2" id="KW-0472">Membrane</keyword>
<gene>
    <name evidence="4" type="ORF">E0Y62_14775</name>
</gene>
<dbReference type="InterPro" id="IPR054528">
    <property type="entry name" value="TcaA_5th"/>
</dbReference>
<feature type="transmembrane region" description="Helical" evidence="2">
    <location>
        <begin position="6"/>
        <end position="24"/>
    </location>
</feature>
<keyword evidence="5" id="KW-1185">Reference proteome</keyword>
<evidence type="ECO:0000256" key="2">
    <source>
        <dbReference type="SAM" id="Phobius"/>
    </source>
</evidence>
<keyword evidence="2" id="KW-1133">Transmembrane helix</keyword>
<feature type="region of interest" description="Disordered" evidence="1">
    <location>
        <begin position="214"/>
        <end position="250"/>
    </location>
</feature>
<feature type="compositionally biased region" description="Polar residues" evidence="1">
    <location>
        <begin position="230"/>
        <end position="240"/>
    </location>
</feature>
<dbReference type="Pfam" id="PF22819">
    <property type="entry name" value="TcaA_5th"/>
    <property type="match status" value="1"/>
</dbReference>
<comment type="caution">
    <text evidence="4">The sequence shown here is derived from an EMBL/GenBank/DDBJ whole genome shotgun (WGS) entry which is preliminary data.</text>
</comment>
<dbReference type="PROSITE" id="PS51257">
    <property type="entry name" value="PROKAR_LIPOPROTEIN"/>
    <property type="match status" value="1"/>
</dbReference>
<evidence type="ECO:0000313" key="5">
    <source>
        <dbReference type="Proteomes" id="UP000293846"/>
    </source>
</evidence>
<organism evidence="4 5">
    <name type="scientific">Cytobacillus praedii</name>
    <dbReference type="NCBI Taxonomy" id="1742358"/>
    <lineage>
        <taxon>Bacteria</taxon>
        <taxon>Bacillati</taxon>
        <taxon>Bacillota</taxon>
        <taxon>Bacilli</taxon>
        <taxon>Bacillales</taxon>
        <taxon>Bacillaceae</taxon>
        <taxon>Cytobacillus</taxon>
    </lineage>
</organism>